<evidence type="ECO:0000313" key="3">
    <source>
        <dbReference type="Proteomes" id="UP001597111"/>
    </source>
</evidence>
<dbReference type="InterPro" id="IPR003673">
    <property type="entry name" value="CoA-Trfase_fam_III"/>
</dbReference>
<organism evidence="2 3">
    <name type="scientific">Halolamina salina</name>
    <dbReference type="NCBI Taxonomy" id="1220023"/>
    <lineage>
        <taxon>Archaea</taxon>
        <taxon>Methanobacteriati</taxon>
        <taxon>Methanobacteriota</taxon>
        <taxon>Stenosarchaea group</taxon>
        <taxon>Halobacteria</taxon>
        <taxon>Halobacteriales</taxon>
        <taxon>Haloferacaceae</taxon>
    </lineage>
</organism>
<keyword evidence="2" id="KW-0808">Transferase</keyword>
<dbReference type="EMBL" id="JBHUDH010000070">
    <property type="protein sequence ID" value="MFD1526159.1"/>
    <property type="molecule type" value="Genomic_DNA"/>
</dbReference>
<feature type="region of interest" description="Disordered" evidence="1">
    <location>
        <begin position="327"/>
        <end position="367"/>
    </location>
</feature>
<dbReference type="PANTHER" id="PTHR48228">
    <property type="entry name" value="SUCCINYL-COA--D-CITRAMALATE COA-TRANSFERASE"/>
    <property type="match status" value="1"/>
</dbReference>
<name>A0ABD6B5Q4_9EURY</name>
<dbReference type="AlphaFoldDB" id="A0ABD6B5Q4"/>
<dbReference type="InterPro" id="IPR023606">
    <property type="entry name" value="CoA-Trfase_III_dom_1_sf"/>
</dbReference>
<keyword evidence="3" id="KW-1185">Reference proteome</keyword>
<dbReference type="InterPro" id="IPR044855">
    <property type="entry name" value="CoA-Trfase_III_dom3_sf"/>
</dbReference>
<sequence length="389" mass="42296">MDLTGVRVLDLTRLLPGPYATQLLADMNADVVKVEEPSVGDYARSMAPKTPDGVGTIFAAVNEGKRSITLDLEDDDGRELFHELVAEADVVIEQFRPGVAEKLGIDYESVREHNPEIVYCSLSGYGQAGPYRDRVGHDLNYASVAGLVDMTRERTDGKPAIPGYPIGDMAGGLFAAFSVVSALLSRSLGNRAGSFVDVSMTDAILSFAQPVASAAFAGGDPRPRGTELTGKLPCYDLYRTADDRYVSIAALEPKFWRTLCEALDHPELIENHHAEDEAVREAVRETLATTFRSKTQAKWEEELGEQDVMFAPVRTPKEAIGDPHIRSRGIVEDDGSGVPRVGFPAKSTPERRRGPDSGLPGMGEHTREVLESVGVDEATIEALRERDVI</sequence>
<dbReference type="PANTHER" id="PTHR48228:SF5">
    <property type="entry name" value="ALPHA-METHYLACYL-COA RACEMASE"/>
    <property type="match status" value="1"/>
</dbReference>
<dbReference type="Gene3D" id="3.30.1540.10">
    <property type="entry name" value="formyl-coa transferase, domain 3"/>
    <property type="match status" value="1"/>
</dbReference>
<dbReference type="Pfam" id="PF02515">
    <property type="entry name" value="CoA_transf_3"/>
    <property type="match status" value="1"/>
</dbReference>
<dbReference type="InterPro" id="IPR050509">
    <property type="entry name" value="CoA-transferase_III"/>
</dbReference>
<dbReference type="SUPFAM" id="SSF89796">
    <property type="entry name" value="CoA-transferase family III (CaiB/BaiF)"/>
    <property type="match status" value="1"/>
</dbReference>
<dbReference type="RefSeq" id="WP_379732254.1">
    <property type="nucleotide sequence ID" value="NZ_JBHSWZ010000246.1"/>
</dbReference>
<dbReference type="Proteomes" id="UP001597111">
    <property type="component" value="Unassembled WGS sequence"/>
</dbReference>
<evidence type="ECO:0000313" key="2">
    <source>
        <dbReference type="EMBL" id="MFD1526159.1"/>
    </source>
</evidence>
<proteinExistence type="predicted"/>
<reference evidence="2 3" key="1">
    <citation type="journal article" date="2019" name="Int. J. Syst. Evol. Microbiol.">
        <title>The Global Catalogue of Microorganisms (GCM) 10K type strain sequencing project: providing services to taxonomists for standard genome sequencing and annotation.</title>
        <authorList>
            <consortium name="The Broad Institute Genomics Platform"/>
            <consortium name="The Broad Institute Genome Sequencing Center for Infectious Disease"/>
            <person name="Wu L."/>
            <person name="Ma J."/>
        </authorList>
    </citation>
    <scope>NUCLEOTIDE SEQUENCE [LARGE SCALE GENOMIC DNA]</scope>
    <source>
        <strain evidence="2 3">CGMCC 1.12285</strain>
    </source>
</reference>
<gene>
    <name evidence="2" type="ORF">ACFR9S_07555</name>
</gene>
<dbReference type="Gene3D" id="3.40.50.10540">
    <property type="entry name" value="Crotonobetainyl-coa:carnitine coa-transferase, domain 1"/>
    <property type="match status" value="1"/>
</dbReference>
<dbReference type="GO" id="GO:0016740">
    <property type="term" value="F:transferase activity"/>
    <property type="evidence" value="ECO:0007669"/>
    <property type="project" value="UniProtKB-KW"/>
</dbReference>
<protein>
    <submittedName>
        <fullName evidence="2">CaiB/BaiF CoA transferase family protein</fullName>
    </submittedName>
</protein>
<accession>A0ABD6B5Q4</accession>
<evidence type="ECO:0000256" key="1">
    <source>
        <dbReference type="SAM" id="MobiDB-lite"/>
    </source>
</evidence>
<comment type="caution">
    <text evidence="2">The sequence shown here is derived from an EMBL/GenBank/DDBJ whole genome shotgun (WGS) entry which is preliminary data.</text>
</comment>